<evidence type="ECO:0000313" key="3">
    <source>
        <dbReference type="Proteomes" id="UP000006038"/>
    </source>
</evidence>
<reference evidence="2" key="1">
    <citation type="submission" date="2013-04" db="UniProtKB">
        <authorList>
            <consortium name="EnsemblPlants"/>
        </authorList>
    </citation>
    <scope>IDENTIFICATION</scope>
</reference>
<keyword evidence="3" id="KW-1185">Reference proteome</keyword>
<organism evidence="2">
    <name type="scientific">Oryza brachyantha</name>
    <name type="common">malo sina</name>
    <dbReference type="NCBI Taxonomy" id="4533"/>
    <lineage>
        <taxon>Eukaryota</taxon>
        <taxon>Viridiplantae</taxon>
        <taxon>Streptophyta</taxon>
        <taxon>Embryophyta</taxon>
        <taxon>Tracheophyta</taxon>
        <taxon>Spermatophyta</taxon>
        <taxon>Magnoliopsida</taxon>
        <taxon>Liliopsida</taxon>
        <taxon>Poales</taxon>
        <taxon>Poaceae</taxon>
        <taxon>BOP clade</taxon>
        <taxon>Oryzoideae</taxon>
        <taxon>Oryzeae</taxon>
        <taxon>Oryzinae</taxon>
        <taxon>Oryza</taxon>
    </lineage>
</organism>
<protein>
    <submittedName>
        <fullName evidence="2">Uncharacterized protein</fullName>
    </submittedName>
</protein>
<dbReference type="Gramene" id="OB02G30620.1">
    <property type="protein sequence ID" value="OB02G30620.1"/>
    <property type="gene ID" value="OB02G30620"/>
</dbReference>
<dbReference type="Proteomes" id="UP000006038">
    <property type="component" value="Unassembled WGS sequence"/>
</dbReference>
<name>J3LEJ5_ORYBR</name>
<dbReference type="AlphaFoldDB" id="J3LEJ5"/>
<feature type="compositionally biased region" description="Basic and acidic residues" evidence="1">
    <location>
        <begin position="57"/>
        <end position="66"/>
    </location>
</feature>
<sequence length="129" mass="15054">MQRFIDRFPRCCRLAATREREKKRNHRVSWIRSAHKAGKGSINHCAQAARHHPKPTNLKDKTEHGLGARNRNKNKIGQQNHLQRSGTTSTCMYTRICVCFSLVCAVRMVEVGGREAWIWGFICHIWRRM</sequence>
<feature type="region of interest" description="Disordered" evidence="1">
    <location>
        <begin position="49"/>
        <end position="81"/>
    </location>
</feature>
<dbReference type="EnsemblPlants" id="OB02G30620.1">
    <property type="protein sequence ID" value="OB02G30620.1"/>
    <property type="gene ID" value="OB02G30620"/>
</dbReference>
<proteinExistence type="predicted"/>
<evidence type="ECO:0000313" key="2">
    <source>
        <dbReference type="EnsemblPlants" id="OB02G30620.1"/>
    </source>
</evidence>
<dbReference type="HOGENOM" id="CLU_1952116_0_0_1"/>
<accession>J3LEJ5</accession>
<evidence type="ECO:0000256" key="1">
    <source>
        <dbReference type="SAM" id="MobiDB-lite"/>
    </source>
</evidence>